<reference evidence="1 2" key="1">
    <citation type="journal article" date="2017" name="Antonie Van Leeuwenhoek">
        <title>Phylogenomic resolution of the bacterial genus Pantoea and its relationship with Erwinia and Tatumella.</title>
        <authorList>
            <person name="Palmer M."/>
            <person name="Steenkamp E.T."/>
            <person name="Coetzee M.P."/>
            <person name="Chan W.Y."/>
            <person name="van Zyl E."/>
            <person name="De Maayer P."/>
            <person name="Coutinho T.A."/>
            <person name="Blom J."/>
            <person name="Smits T.H."/>
            <person name="Duffy B."/>
            <person name="Venter S.N."/>
        </authorList>
    </citation>
    <scope>NUCLEOTIDE SEQUENCE [LARGE SCALE GENOMIC DNA]</scope>
    <source>
        <strain evidence="1 2">LMG 24534</strain>
    </source>
</reference>
<evidence type="ECO:0000313" key="2">
    <source>
        <dbReference type="Proteomes" id="UP000193933"/>
    </source>
</evidence>
<dbReference type="EMBL" id="MLFN01000001">
    <property type="protein sequence ID" value="ORM55927.1"/>
    <property type="molecule type" value="Genomic_DNA"/>
</dbReference>
<dbReference type="OrthoDB" id="6505552at2"/>
<dbReference type="RefSeq" id="WP_094119079.1">
    <property type="nucleotide sequence ID" value="NZ_MLFN01000001.1"/>
</dbReference>
<name>A0A1X1C2N0_9GAMM</name>
<sequence>MSIEWNGEGLPPVGCECEVKAEDFYEWTKIKVVYVHNGEIAAVTSSPNTYLNDRIEKFSAGYNAAEFRPLRTEAERKREEAKHAIAELCRSSASNGHSADLIYDAIAAGKIPHITLK</sequence>
<keyword evidence="2" id="KW-1185">Reference proteome</keyword>
<organism evidence="1 2">
    <name type="scientific">Pantoea conspicua</name>
    <dbReference type="NCBI Taxonomy" id="472705"/>
    <lineage>
        <taxon>Bacteria</taxon>
        <taxon>Pseudomonadati</taxon>
        <taxon>Pseudomonadota</taxon>
        <taxon>Gammaproteobacteria</taxon>
        <taxon>Enterobacterales</taxon>
        <taxon>Erwiniaceae</taxon>
        <taxon>Pantoea</taxon>
    </lineage>
</organism>
<gene>
    <name evidence="1" type="ORF">HA41_00405</name>
</gene>
<protein>
    <submittedName>
        <fullName evidence="1">Uncharacterized protein</fullName>
    </submittedName>
</protein>
<evidence type="ECO:0000313" key="1">
    <source>
        <dbReference type="EMBL" id="ORM55927.1"/>
    </source>
</evidence>
<dbReference type="Proteomes" id="UP000193933">
    <property type="component" value="Unassembled WGS sequence"/>
</dbReference>
<proteinExistence type="predicted"/>
<accession>A0A1X1C2N0</accession>
<dbReference type="AlphaFoldDB" id="A0A1X1C2N0"/>
<comment type="caution">
    <text evidence="1">The sequence shown here is derived from an EMBL/GenBank/DDBJ whole genome shotgun (WGS) entry which is preliminary data.</text>
</comment>